<evidence type="ECO:0000256" key="11">
    <source>
        <dbReference type="ARBA" id="ARBA00023182"/>
    </source>
</evidence>
<accession>A0AAD7RDJ9</accession>
<dbReference type="CDD" id="cd05767">
    <property type="entry name" value="IgC1_MHC_II_alpha"/>
    <property type="match status" value="1"/>
</dbReference>
<dbReference type="PANTHER" id="PTHR19944">
    <property type="entry name" value="MHC CLASS II-RELATED"/>
    <property type="match status" value="1"/>
</dbReference>
<evidence type="ECO:0000256" key="14">
    <source>
        <dbReference type="SAM" id="SignalP"/>
    </source>
</evidence>
<dbReference type="InterPro" id="IPR003006">
    <property type="entry name" value="Ig/MHC_CS"/>
</dbReference>
<dbReference type="InterPro" id="IPR011162">
    <property type="entry name" value="MHC_I/II-like_Ag-recog"/>
</dbReference>
<dbReference type="PROSITE" id="PS50835">
    <property type="entry name" value="IG_LIKE"/>
    <property type="match status" value="1"/>
</dbReference>
<keyword evidence="5" id="KW-0391">Immunity</keyword>
<keyword evidence="10" id="KW-0325">Glycoprotein</keyword>
<dbReference type="SMART" id="SM00407">
    <property type="entry name" value="IGc1"/>
    <property type="match status" value="1"/>
</dbReference>
<dbReference type="EMBL" id="JAINUG010000336">
    <property type="protein sequence ID" value="KAJ8377955.1"/>
    <property type="molecule type" value="Genomic_DNA"/>
</dbReference>
<dbReference type="SUPFAM" id="SSF54452">
    <property type="entry name" value="MHC antigen-recognition domain"/>
    <property type="match status" value="1"/>
</dbReference>
<dbReference type="Pfam" id="PF07654">
    <property type="entry name" value="C1-set"/>
    <property type="match status" value="1"/>
</dbReference>
<dbReference type="InterPro" id="IPR036179">
    <property type="entry name" value="Ig-like_dom_sf"/>
</dbReference>
<dbReference type="SUPFAM" id="SSF48726">
    <property type="entry name" value="Immunoglobulin"/>
    <property type="match status" value="1"/>
</dbReference>
<protein>
    <recommendedName>
        <fullName evidence="15">Ig-like domain-containing protein</fullName>
    </recommendedName>
</protein>
<evidence type="ECO:0000256" key="8">
    <source>
        <dbReference type="ARBA" id="ARBA00023136"/>
    </source>
</evidence>
<reference evidence="16" key="1">
    <citation type="journal article" date="2023" name="Science">
        <title>Genome structures resolve the early diversification of teleost fishes.</title>
        <authorList>
            <person name="Parey E."/>
            <person name="Louis A."/>
            <person name="Montfort J."/>
            <person name="Bouchez O."/>
            <person name="Roques C."/>
            <person name="Iampietro C."/>
            <person name="Lluch J."/>
            <person name="Castinel A."/>
            <person name="Donnadieu C."/>
            <person name="Desvignes T."/>
            <person name="Floi Bucao C."/>
            <person name="Jouanno E."/>
            <person name="Wen M."/>
            <person name="Mejri S."/>
            <person name="Dirks R."/>
            <person name="Jansen H."/>
            <person name="Henkel C."/>
            <person name="Chen W.J."/>
            <person name="Zahm M."/>
            <person name="Cabau C."/>
            <person name="Klopp C."/>
            <person name="Thompson A.W."/>
            <person name="Robinson-Rechavi M."/>
            <person name="Braasch I."/>
            <person name="Lecointre G."/>
            <person name="Bobe J."/>
            <person name="Postlethwait J.H."/>
            <person name="Berthelot C."/>
            <person name="Roest Crollius H."/>
            <person name="Guiguen Y."/>
        </authorList>
    </citation>
    <scope>NUCLEOTIDE SEQUENCE</scope>
    <source>
        <strain evidence="16">NC1722</strain>
    </source>
</reference>
<evidence type="ECO:0000259" key="15">
    <source>
        <dbReference type="PROSITE" id="PS50835"/>
    </source>
</evidence>
<dbReference type="GO" id="GO:0002504">
    <property type="term" value="P:antigen processing and presentation of peptide or polysaccharide antigen via MHC class II"/>
    <property type="evidence" value="ECO:0007669"/>
    <property type="project" value="UniProtKB-KW"/>
</dbReference>
<keyword evidence="6 13" id="KW-1133">Transmembrane helix</keyword>
<dbReference type="InterPro" id="IPR003597">
    <property type="entry name" value="Ig_C1-set"/>
</dbReference>
<dbReference type="Pfam" id="PF00993">
    <property type="entry name" value="MHC_II_alpha"/>
    <property type="match status" value="1"/>
</dbReference>
<keyword evidence="11" id="KW-0491">MHC II</keyword>
<keyword evidence="9" id="KW-1015">Disulfide bond</keyword>
<evidence type="ECO:0000313" key="17">
    <source>
        <dbReference type="Proteomes" id="UP001221898"/>
    </source>
</evidence>
<evidence type="ECO:0000256" key="5">
    <source>
        <dbReference type="ARBA" id="ARBA00022859"/>
    </source>
</evidence>
<keyword evidence="3 13" id="KW-0812">Transmembrane</keyword>
<evidence type="ECO:0000256" key="2">
    <source>
        <dbReference type="ARBA" id="ARBA00007394"/>
    </source>
</evidence>
<keyword evidence="8 13" id="KW-0472">Membrane</keyword>
<feature type="transmembrane region" description="Helical" evidence="13">
    <location>
        <begin position="210"/>
        <end position="233"/>
    </location>
</feature>
<dbReference type="InterPro" id="IPR001003">
    <property type="entry name" value="MHC_II_a_N"/>
</dbReference>
<keyword evidence="4 14" id="KW-0732">Signal</keyword>
<dbReference type="PANTHER" id="PTHR19944:SF86">
    <property type="entry name" value="HLA CLASS II HISTOCOMPATIBILITY ANTIGEN, DR ALPHA CHAIN"/>
    <property type="match status" value="1"/>
</dbReference>
<dbReference type="PROSITE" id="PS00290">
    <property type="entry name" value="IG_MHC"/>
    <property type="match status" value="1"/>
</dbReference>
<name>A0AAD7RDJ9_9TELE</name>
<proteinExistence type="inferred from homology"/>
<evidence type="ECO:0000256" key="3">
    <source>
        <dbReference type="ARBA" id="ARBA00022692"/>
    </source>
</evidence>
<dbReference type="GO" id="GO:0042613">
    <property type="term" value="C:MHC class II protein complex"/>
    <property type="evidence" value="ECO:0007669"/>
    <property type="project" value="UniProtKB-KW"/>
</dbReference>
<dbReference type="Proteomes" id="UP001221898">
    <property type="component" value="Unassembled WGS sequence"/>
</dbReference>
<dbReference type="GO" id="GO:0002250">
    <property type="term" value="P:adaptive immune response"/>
    <property type="evidence" value="ECO:0007669"/>
    <property type="project" value="UniProtKB-KW"/>
</dbReference>
<evidence type="ECO:0000313" key="16">
    <source>
        <dbReference type="EMBL" id="KAJ8377955.1"/>
    </source>
</evidence>
<comment type="caution">
    <text evidence="16">The sequence shown here is derived from an EMBL/GenBank/DDBJ whole genome shotgun (WGS) entry which is preliminary data.</text>
</comment>
<gene>
    <name evidence="16" type="ORF">AAFF_G00250180</name>
</gene>
<dbReference type="SMART" id="SM00920">
    <property type="entry name" value="MHC_II_alpha"/>
    <property type="match status" value="1"/>
</dbReference>
<evidence type="ECO:0000256" key="7">
    <source>
        <dbReference type="ARBA" id="ARBA00023130"/>
    </source>
</evidence>
<dbReference type="InterPro" id="IPR014745">
    <property type="entry name" value="MHC_II_a/b_N"/>
</dbReference>
<dbReference type="AlphaFoldDB" id="A0AAD7RDJ9"/>
<evidence type="ECO:0000256" key="13">
    <source>
        <dbReference type="SAM" id="Phobius"/>
    </source>
</evidence>
<dbReference type="InterPro" id="IPR013783">
    <property type="entry name" value="Ig-like_fold"/>
</dbReference>
<feature type="domain" description="Ig-like" evidence="15">
    <location>
        <begin position="107"/>
        <end position="195"/>
    </location>
</feature>
<comment type="subcellular location">
    <subcellularLocation>
        <location evidence="1">Membrane</location>
        <topology evidence="1">Single-pass type I membrane protein</topology>
    </subcellularLocation>
</comment>
<feature type="signal peptide" evidence="14">
    <location>
        <begin position="1"/>
        <end position="22"/>
    </location>
</feature>
<keyword evidence="17" id="KW-1185">Reference proteome</keyword>
<dbReference type="InterPro" id="IPR007110">
    <property type="entry name" value="Ig-like_dom"/>
</dbReference>
<evidence type="ECO:0000256" key="10">
    <source>
        <dbReference type="ARBA" id="ARBA00023180"/>
    </source>
</evidence>
<keyword evidence="7" id="KW-1064">Adaptive immunity</keyword>
<comment type="similarity">
    <text evidence="2">Belongs to the MHC class II family.</text>
</comment>
<evidence type="ECO:0000256" key="4">
    <source>
        <dbReference type="ARBA" id="ARBA00022729"/>
    </source>
</evidence>
<dbReference type="Gene3D" id="3.10.320.10">
    <property type="entry name" value="Class II Histocompatibility Antigen, M Beta Chain, Chain B, domain 1"/>
    <property type="match status" value="1"/>
</dbReference>
<evidence type="ECO:0000256" key="6">
    <source>
        <dbReference type="ARBA" id="ARBA00022989"/>
    </source>
</evidence>
<dbReference type="InterPro" id="IPR050160">
    <property type="entry name" value="MHC/Immunoglobulin"/>
</dbReference>
<dbReference type="Gene3D" id="2.60.40.10">
    <property type="entry name" value="Immunoglobulins"/>
    <property type="match status" value="1"/>
</dbReference>
<sequence>MNYSMVTAVLLGVVCVLAKVEGHIDNYVAACKTNDTDAEDELQLDGNEMFYVDFKNKEVVFTMPEFAGEWTSEGWVQRALADHQVCLNDLDVAVKAEKSPPEEIDPPQSTIYPRDMVVLGKNNILICFVTNFYPPPVKVKWTKNNAEMKEGVTLSRYYPNSDFTFQQLSTLSITPEEGDIYSCSVEHKGLQEPLTRIWELEVHKGPNMAATAFCGIGLTLGLLGVGVGTFFLIKGNNCN</sequence>
<organism evidence="16 17">
    <name type="scientific">Aldrovandia affinis</name>
    <dbReference type="NCBI Taxonomy" id="143900"/>
    <lineage>
        <taxon>Eukaryota</taxon>
        <taxon>Metazoa</taxon>
        <taxon>Chordata</taxon>
        <taxon>Craniata</taxon>
        <taxon>Vertebrata</taxon>
        <taxon>Euteleostomi</taxon>
        <taxon>Actinopterygii</taxon>
        <taxon>Neopterygii</taxon>
        <taxon>Teleostei</taxon>
        <taxon>Notacanthiformes</taxon>
        <taxon>Halosauridae</taxon>
        <taxon>Aldrovandia</taxon>
    </lineage>
</organism>
<feature type="chain" id="PRO_5042169408" description="Ig-like domain-containing protein" evidence="14">
    <location>
        <begin position="23"/>
        <end position="239"/>
    </location>
</feature>
<evidence type="ECO:0000256" key="12">
    <source>
        <dbReference type="ARBA" id="ARBA00023319"/>
    </source>
</evidence>
<evidence type="ECO:0000256" key="9">
    <source>
        <dbReference type="ARBA" id="ARBA00023157"/>
    </source>
</evidence>
<keyword evidence="12" id="KW-0393">Immunoglobulin domain</keyword>
<evidence type="ECO:0000256" key="1">
    <source>
        <dbReference type="ARBA" id="ARBA00004479"/>
    </source>
</evidence>